<dbReference type="InterPro" id="IPR015422">
    <property type="entry name" value="PyrdxlP-dep_Trfase_small"/>
</dbReference>
<accession>A0A558A5A4</accession>
<dbReference type="AlphaFoldDB" id="A0A558A5A4"/>
<protein>
    <submittedName>
        <fullName evidence="6">Threonine aldolase</fullName>
    </submittedName>
</protein>
<dbReference type="PANTHER" id="PTHR48097:SF9">
    <property type="entry name" value="L-THREONINE ALDOLASE"/>
    <property type="match status" value="1"/>
</dbReference>
<dbReference type="InterPro" id="IPR001597">
    <property type="entry name" value="ArAA_b-elim_lyase/Thr_aldolase"/>
</dbReference>
<dbReference type="GO" id="GO:0005829">
    <property type="term" value="C:cytosol"/>
    <property type="evidence" value="ECO:0007669"/>
    <property type="project" value="TreeGrafter"/>
</dbReference>
<evidence type="ECO:0000256" key="1">
    <source>
        <dbReference type="ARBA" id="ARBA00001933"/>
    </source>
</evidence>
<sequence>MEIRRSLALHAPIRRRPAALLREWLELVDEQTPPEEPVARLEGRIAELLGTAAAVFFPSGTMAQQAALRVHAERRGRWAFAAHPQSHLDNWELQGYNAVHGLRLHPAGDRNELLRTADLAAVAEPLVAVVWELPQRDLGGLLPEWAELGEQVALARAGGAAAHLDGARLWEAQTYYRRPLPEIAGLFDSVYVSLYKGIQGTRGAVLAGPEALVAEASVWRRRLGGAIPDAWPLALGPLAGLERLLPRMAEFREHAIALAAAVNADGAARVFPDPPQTPLFHVHVPAPRAAAERAGEELIAERGVQLFLRARSSPDPSRCSFEVSVGENALEFTPTEVAELVRDLVKRAG</sequence>
<proteinExistence type="inferred from homology"/>
<evidence type="ECO:0000256" key="3">
    <source>
        <dbReference type="ARBA" id="ARBA00022898"/>
    </source>
</evidence>
<dbReference type="Pfam" id="PF01212">
    <property type="entry name" value="Beta_elim_lyase"/>
    <property type="match status" value="1"/>
</dbReference>
<dbReference type="SUPFAM" id="SSF53383">
    <property type="entry name" value="PLP-dependent transferases"/>
    <property type="match status" value="1"/>
</dbReference>
<keyword evidence="7" id="KW-1185">Reference proteome</keyword>
<dbReference type="GO" id="GO:0017000">
    <property type="term" value="P:antibiotic biosynthetic process"/>
    <property type="evidence" value="ECO:0007669"/>
    <property type="project" value="UniProtKB-KW"/>
</dbReference>
<keyword evidence="4" id="KW-0045">Antibiotic biosynthesis</keyword>
<dbReference type="InterPro" id="IPR015424">
    <property type="entry name" value="PyrdxlP-dep_Trfase"/>
</dbReference>
<evidence type="ECO:0000256" key="2">
    <source>
        <dbReference type="ARBA" id="ARBA00006966"/>
    </source>
</evidence>
<dbReference type="InterPro" id="IPR015421">
    <property type="entry name" value="PyrdxlP-dep_Trfase_major"/>
</dbReference>
<dbReference type="GO" id="GO:0006567">
    <property type="term" value="P:L-threonine catabolic process"/>
    <property type="evidence" value="ECO:0007669"/>
    <property type="project" value="TreeGrafter"/>
</dbReference>
<dbReference type="OrthoDB" id="9774495at2"/>
<evidence type="ECO:0000313" key="6">
    <source>
        <dbReference type="EMBL" id="TVT19447.1"/>
    </source>
</evidence>
<dbReference type="Gene3D" id="3.90.1150.10">
    <property type="entry name" value="Aspartate Aminotransferase, domain 1"/>
    <property type="match status" value="1"/>
</dbReference>
<dbReference type="EMBL" id="VJZA01000047">
    <property type="protein sequence ID" value="TVT19447.1"/>
    <property type="molecule type" value="Genomic_DNA"/>
</dbReference>
<comment type="caution">
    <text evidence="6">The sequence shown here is derived from an EMBL/GenBank/DDBJ whole genome shotgun (WGS) entry which is preliminary data.</text>
</comment>
<keyword evidence="3" id="KW-0663">Pyridoxal phosphate</keyword>
<reference evidence="6 7" key="1">
    <citation type="submission" date="2019-07" db="EMBL/GenBank/DDBJ databases">
        <title>New species of Amycolatopsis and Streptomyces.</title>
        <authorList>
            <person name="Duangmal K."/>
            <person name="Teo W.F.A."/>
            <person name="Lipun K."/>
        </authorList>
    </citation>
    <scope>NUCLEOTIDE SEQUENCE [LARGE SCALE GENOMIC DNA]</scope>
    <source>
        <strain evidence="6 7">JCM 30562</strain>
    </source>
</reference>
<evidence type="ECO:0000313" key="7">
    <source>
        <dbReference type="Proteomes" id="UP000318578"/>
    </source>
</evidence>
<comment type="cofactor">
    <cofactor evidence="1">
        <name>pyridoxal 5'-phosphate</name>
        <dbReference type="ChEBI" id="CHEBI:597326"/>
    </cofactor>
</comment>
<dbReference type="GO" id="GO:0006545">
    <property type="term" value="P:glycine biosynthetic process"/>
    <property type="evidence" value="ECO:0007669"/>
    <property type="project" value="TreeGrafter"/>
</dbReference>
<comment type="similarity">
    <text evidence="2">Belongs to the threonine aldolase family.</text>
</comment>
<name>A0A558A5A4_9PSEU</name>
<evidence type="ECO:0000259" key="5">
    <source>
        <dbReference type="Pfam" id="PF01212"/>
    </source>
</evidence>
<dbReference type="PANTHER" id="PTHR48097">
    <property type="entry name" value="L-THREONINE ALDOLASE-RELATED"/>
    <property type="match status" value="1"/>
</dbReference>
<evidence type="ECO:0000256" key="4">
    <source>
        <dbReference type="ARBA" id="ARBA00023194"/>
    </source>
</evidence>
<organism evidence="6 7">
    <name type="scientific">Amycolatopsis acidiphila</name>
    <dbReference type="NCBI Taxonomy" id="715473"/>
    <lineage>
        <taxon>Bacteria</taxon>
        <taxon>Bacillati</taxon>
        <taxon>Actinomycetota</taxon>
        <taxon>Actinomycetes</taxon>
        <taxon>Pseudonocardiales</taxon>
        <taxon>Pseudonocardiaceae</taxon>
        <taxon>Amycolatopsis</taxon>
    </lineage>
</organism>
<dbReference type="Proteomes" id="UP000318578">
    <property type="component" value="Unassembled WGS sequence"/>
</dbReference>
<dbReference type="GO" id="GO:0008732">
    <property type="term" value="F:L-allo-threonine aldolase activity"/>
    <property type="evidence" value="ECO:0007669"/>
    <property type="project" value="TreeGrafter"/>
</dbReference>
<feature type="domain" description="Aromatic amino acid beta-eliminating lyase/threonine aldolase" evidence="5">
    <location>
        <begin position="35"/>
        <end position="273"/>
    </location>
</feature>
<dbReference type="Gene3D" id="3.40.640.10">
    <property type="entry name" value="Type I PLP-dependent aspartate aminotransferase-like (Major domain)"/>
    <property type="match status" value="1"/>
</dbReference>
<gene>
    <name evidence="6" type="ORF">FNH06_24410</name>
</gene>